<evidence type="ECO:0000313" key="2">
    <source>
        <dbReference type="Proteomes" id="UP000663722"/>
    </source>
</evidence>
<sequence>MTFFICQFALSVKQFCKLFETICKIVLQIGKSVNYFSAFVKDAV</sequence>
<keyword evidence="2" id="KW-1185">Reference proteome</keyword>
<dbReference type="KEGG" id="dmm:dnm_009830"/>
<dbReference type="AlphaFoldDB" id="A0A975BFV2"/>
<reference evidence="1" key="1">
    <citation type="journal article" date="2021" name="Microb. Physiol.">
        <title>Proteogenomic Insights into the Physiology of Marine, Sulfate-Reducing, Filamentous Desulfonema limicola and Desulfonema magnum.</title>
        <authorList>
            <person name="Schnaars V."/>
            <person name="Wohlbrand L."/>
            <person name="Scheve S."/>
            <person name="Hinrichs C."/>
            <person name="Reinhardt R."/>
            <person name="Rabus R."/>
        </authorList>
    </citation>
    <scope>NUCLEOTIDE SEQUENCE</scope>
    <source>
        <strain evidence="1">4be13</strain>
    </source>
</reference>
<protein>
    <submittedName>
        <fullName evidence="1">Uncharacterized protein</fullName>
    </submittedName>
</protein>
<dbReference type="Proteomes" id="UP000663722">
    <property type="component" value="Chromosome"/>
</dbReference>
<organism evidence="1 2">
    <name type="scientific">Desulfonema magnum</name>
    <dbReference type="NCBI Taxonomy" id="45655"/>
    <lineage>
        <taxon>Bacteria</taxon>
        <taxon>Pseudomonadati</taxon>
        <taxon>Thermodesulfobacteriota</taxon>
        <taxon>Desulfobacteria</taxon>
        <taxon>Desulfobacterales</taxon>
        <taxon>Desulfococcaceae</taxon>
        <taxon>Desulfonema</taxon>
    </lineage>
</organism>
<proteinExistence type="predicted"/>
<gene>
    <name evidence="1" type="ORF">dnm_009830</name>
</gene>
<accession>A0A975BFV2</accession>
<name>A0A975BFV2_9BACT</name>
<evidence type="ECO:0000313" key="1">
    <source>
        <dbReference type="EMBL" id="QTA84979.1"/>
    </source>
</evidence>
<dbReference type="EMBL" id="CP061800">
    <property type="protein sequence ID" value="QTA84979.1"/>
    <property type="molecule type" value="Genomic_DNA"/>
</dbReference>